<proteinExistence type="inferred from homology"/>
<reference evidence="6" key="1">
    <citation type="journal article" date="2019" name="Int. J. Syst. Evol. Microbiol.">
        <title>The Global Catalogue of Microorganisms (GCM) 10K type strain sequencing project: providing services to taxonomists for standard genome sequencing and annotation.</title>
        <authorList>
            <consortium name="The Broad Institute Genomics Platform"/>
            <consortium name="The Broad Institute Genome Sequencing Center for Infectious Disease"/>
            <person name="Wu L."/>
            <person name="Ma J."/>
        </authorList>
    </citation>
    <scope>NUCLEOTIDE SEQUENCE [LARGE SCALE GENOMIC DNA]</scope>
    <source>
        <strain evidence="6">TISTR 1827</strain>
    </source>
</reference>
<dbReference type="GO" id="GO:0016787">
    <property type="term" value="F:hydrolase activity"/>
    <property type="evidence" value="ECO:0007669"/>
    <property type="project" value="UniProtKB-KW"/>
</dbReference>
<feature type="site" description="Important for substrate specificity" evidence="3">
    <location>
        <position position="87"/>
    </location>
</feature>
<dbReference type="NCBIfam" id="TIGR00172">
    <property type="entry name" value="maf"/>
    <property type="match status" value="1"/>
</dbReference>
<keyword evidence="4" id="KW-0812">Transmembrane</keyword>
<dbReference type="EC" id="3.6.1.9" evidence="3"/>
<dbReference type="RefSeq" id="WP_379268787.1">
    <property type="nucleotide sequence ID" value="NZ_JBHUGT010000050.1"/>
</dbReference>
<dbReference type="InterPro" id="IPR003697">
    <property type="entry name" value="Maf-like"/>
</dbReference>
<dbReference type="Pfam" id="PF02545">
    <property type="entry name" value="Maf"/>
    <property type="match status" value="2"/>
</dbReference>
<feature type="site" description="Important for substrate specificity" evidence="3">
    <location>
        <position position="231"/>
    </location>
</feature>
<comment type="cofactor">
    <cofactor evidence="1 3">
        <name>a divalent metal cation</name>
        <dbReference type="ChEBI" id="CHEBI:60240"/>
    </cofactor>
</comment>
<accession>A0ABW5QRY5</accession>
<keyword evidence="3" id="KW-0963">Cytoplasm</keyword>
<keyword evidence="4" id="KW-1133">Transmembrane helix</keyword>
<evidence type="ECO:0000256" key="2">
    <source>
        <dbReference type="ARBA" id="ARBA00022801"/>
    </source>
</evidence>
<feature type="active site" description="Proton acceptor" evidence="3">
    <location>
        <position position="86"/>
    </location>
</feature>
<dbReference type="Gene3D" id="3.90.950.10">
    <property type="match status" value="2"/>
</dbReference>
<organism evidence="5 6">
    <name type="scientific">Paenibacillus thailandensis</name>
    <dbReference type="NCBI Taxonomy" id="393250"/>
    <lineage>
        <taxon>Bacteria</taxon>
        <taxon>Bacillati</taxon>
        <taxon>Bacillota</taxon>
        <taxon>Bacilli</taxon>
        <taxon>Bacillales</taxon>
        <taxon>Paenibacillaceae</taxon>
        <taxon>Paenibacillus</taxon>
    </lineage>
</organism>
<evidence type="ECO:0000256" key="4">
    <source>
        <dbReference type="SAM" id="Phobius"/>
    </source>
</evidence>
<evidence type="ECO:0000313" key="5">
    <source>
        <dbReference type="EMBL" id="MFD2658855.1"/>
    </source>
</evidence>
<evidence type="ECO:0000256" key="1">
    <source>
        <dbReference type="ARBA" id="ARBA00001968"/>
    </source>
</evidence>
<comment type="caution">
    <text evidence="5">The sequence shown here is derived from an EMBL/GenBank/DDBJ whole genome shotgun (WGS) entry which is preliminary data.</text>
</comment>
<keyword evidence="4" id="KW-0472">Membrane</keyword>
<dbReference type="EMBL" id="JBHUMY010000001">
    <property type="protein sequence ID" value="MFD2658855.1"/>
    <property type="molecule type" value="Genomic_DNA"/>
</dbReference>
<dbReference type="InterPro" id="IPR029001">
    <property type="entry name" value="ITPase-like_fam"/>
</dbReference>
<dbReference type="CDD" id="cd00555">
    <property type="entry name" value="Maf"/>
    <property type="match status" value="1"/>
</dbReference>
<protein>
    <recommendedName>
        <fullName evidence="3">dTTP/UTP pyrophosphatase</fullName>
        <shortName evidence="3">dTTPase/UTPase</shortName>
        <ecNumber evidence="3">3.6.1.9</ecNumber>
    </recommendedName>
    <alternativeName>
        <fullName evidence="3">Nucleoside triphosphate pyrophosphatase</fullName>
    </alternativeName>
    <alternativeName>
        <fullName evidence="3">Nucleotide pyrophosphatase</fullName>
        <shortName evidence="3">Nucleotide PPase</shortName>
    </alternativeName>
</protein>
<dbReference type="HAMAP" id="MF_00528">
    <property type="entry name" value="Maf"/>
    <property type="match status" value="1"/>
</dbReference>
<comment type="function">
    <text evidence="3">Nucleoside triphosphate pyrophosphatase that hydrolyzes dTTP and UTP. May have a dual role in cell division arrest and in preventing the incorporation of modified nucleotides into cellular nucleic acids.</text>
</comment>
<comment type="catalytic activity">
    <reaction evidence="3">
        <text>UTP + H2O = UMP + diphosphate + H(+)</text>
        <dbReference type="Rhea" id="RHEA:29395"/>
        <dbReference type="ChEBI" id="CHEBI:15377"/>
        <dbReference type="ChEBI" id="CHEBI:15378"/>
        <dbReference type="ChEBI" id="CHEBI:33019"/>
        <dbReference type="ChEBI" id="CHEBI:46398"/>
        <dbReference type="ChEBI" id="CHEBI:57865"/>
        <dbReference type="EC" id="3.6.1.9"/>
    </reaction>
</comment>
<dbReference type="Proteomes" id="UP001597493">
    <property type="component" value="Unassembled WGS sequence"/>
</dbReference>
<comment type="subcellular location">
    <subcellularLocation>
        <location evidence="3">Cytoplasm</location>
    </subcellularLocation>
</comment>
<sequence length="271" mass="29663">MERPTNNSPISRIVLASSSPRRKELVAALGLSLPVSILSSDVDEAVPSEWEAPRIVEQLALRKAKAVAAKLREDGGSEPSLLIGADTIVVLDGQALGKPESTEHALRMLESLQGRSHEVYTGVACVRSDNGEEQVAHRMTKVWMKELSLSKIERYVETGEPMDKAGGYDTTMHLGDIGQYRIISESPDGRPEIIVGHTVSKVTFRPMSDEEIWAYVKTGDPLDKAGAYGVQGIGSVFIEKIEGDFYSIMGLPLNLLYQMLLMFGISLFNQS</sequence>
<evidence type="ECO:0000256" key="3">
    <source>
        <dbReference type="HAMAP-Rule" id="MF_00528"/>
    </source>
</evidence>
<gene>
    <name evidence="5" type="ORF">ACFSW5_01085</name>
</gene>
<feature type="site" description="Important for substrate specificity" evidence="3">
    <location>
        <position position="21"/>
    </location>
</feature>
<comment type="caution">
    <text evidence="3">Lacks conserved residue(s) required for the propagation of feature annotation.</text>
</comment>
<keyword evidence="6" id="KW-1185">Reference proteome</keyword>
<keyword evidence="3" id="KW-0546">Nucleotide metabolism</keyword>
<comment type="similarity">
    <text evidence="3">Belongs to the Maf family. YhdE subfamily.</text>
</comment>
<dbReference type="SUPFAM" id="SSF52972">
    <property type="entry name" value="ITPase-like"/>
    <property type="match status" value="2"/>
</dbReference>
<dbReference type="PANTHER" id="PTHR43213:SF5">
    <property type="entry name" value="BIFUNCTIONAL DTTP_UTP PYROPHOSPHATASE_METHYLTRANSFERASE PROTEIN-RELATED"/>
    <property type="match status" value="1"/>
</dbReference>
<dbReference type="PANTHER" id="PTHR43213">
    <property type="entry name" value="BIFUNCTIONAL DTTP/UTP PYROPHOSPHATASE/METHYLTRANSFERASE PROTEIN-RELATED"/>
    <property type="match status" value="1"/>
</dbReference>
<comment type="catalytic activity">
    <reaction evidence="3">
        <text>dTTP + H2O = dTMP + diphosphate + H(+)</text>
        <dbReference type="Rhea" id="RHEA:28534"/>
        <dbReference type="ChEBI" id="CHEBI:15377"/>
        <dbReference type="ChEBI" id="CHEBI:15378"/>
        <dbReference type="ChEBI" id="CHEBI:33019"/>
        <dbReference type="ChEBI" id="CHEBI:37568"/>
        <dbReference type="ChEBI" id="CHEBI:63528"/>
        <dbReference type="EC" id="3.6.1.9"/>
    </reaction>
</comment>
<feature type="transmembrane region" description="Helical" evidence="4">
    <location>
        <begin position="245"/>
        <end position="268"/>
    </location>
</feature>
<keyword evidence="2 3" id="KW-0378">Hydrolase</keyword>
<name>A0ABW5QRY5_9BACL</name>
<evidence type="ECO:0000313" key="6">
    <source>
        <dbReference type="Proteomes" id="UP001597493"/>
    </source>
</evidence>